<gene>
    <name evidence="2" type="ORF">C1SCF055_LOCUS23567</name>
</gene>
<dbReference type="AlphaFoldDB" id="A0A9P1CRV2"/>
<feature type="compositionally biased region" description="Low complexity" evidence="1">
    <location>
        <begin position="82"/>
        <end position="95"/>
    </location>
</feature>
<evidence type="ECO:0000313" key="5">
    <source>
        <dbReference type="Proteomes" id="UP001152797"/>
    </source>
</evidence>
<proteinExistence type="predicted"/>
<dbReference type="EMBL" id="CAMXCT030002299">
    <property type="protein sequence ID" value="CAL4784466.1"/>
    <property type="molecule type" value="Genomic_DNA"/>
</dbReference>
<dbReference type="GO" id="GO:0003676">
    <property type="term" value="F:nucleic acid binding"/>
    <property type="evidence" value="ECO:0007669"/>
    <property type="project" value="InterPro"/>
</dbReference>
<comment type="caution">
    <text evidence="2">The sequence shown here is derived from an EMBL/GenBank/DDBJ whole genome shotgun (WGS) entry which is preliminary data.</text>
</comment>
<feature type="region of interest" description="Disordered" evidence="1">
    <location>
        <begin position="467"/>
        <end position="520"/>
    </location>
</feature>
<keyword evidence="5" id="KW-1185">Reference proteome</keyword>
<feature type="region of interest" description="Disordered" evidence="1">
    <location>
        <begin position="76"/>
        <end position="105"/>
    </location>
</feature>
<reference evidence="3" key="2">
    <citation type="submission" date="2024-04" db="EMBL/GenBank/DDBJ databases">
        <authorList>
            <person name="Chen Y."/>
            <person name="Shah S."/>
            <person name="Dougan E. K."/>
            <person name="Thang M."/>
            <person name="Chan C."/>
        </authorList>
    </citation>
    <scope>NUCLEOTIDE SEQUENCE [LARGE SCALE GENOMIC DNA]</scope>
</reference>
<dbReference type="EMBL" id="CAMXCT010002299">
    <property type="protein sequence ID" value="CAI3997154.1"/>
    <property type="molecule type" value="Genomic_DNA"/>
</dbReference>
<organism evidence="2">
    <name type="scientific">Cladocopium goreaui</name>
    <dbReference type="NCBI Taxonomy" id="2562237"/>
    <lineage>
        <taxon>Eukaryota</taxon>
        <taxon>Sar</taxon>
        <taxon>Alveolata</taxon>
        <taxon>Dinophyceae</taxon>
        <taxon>Suessiales</taxon>
        <taxon>Symbiodiniaceae</taxon>
        <taxon>Cladocopium</taxon>
    </lineage>
</organism>
<feature type="region of interest" description="Disordered" evidence="1">
    <location>
        <begin position="957"/>
        <end position="988"/>
    </location>
</feature>
<evidence type="ECO:0000256" key="1">
    <source>
        <dbReference type="SAM" id="MobiDB-lite"/>
    </source>
</evidence>
<dbReference type="InterPro" id="IPR012337">
    <property type="entry name" value="RNaseH-like_sf"/>
</dbReference>
<dbReference type="Gene3D" id="3.30.420.10">
    <property type="entry name" value="Ribonuclease H-like superfamily/Ribonuclease H"/>
    <property type="match status" value="1"/>
</dbReference>
<dbReference type="EMBL" id="CAMXCT020002299">
    <property type="protein sequence ID" value="CAL1150529.1"/>
    <property type="molecule type" value="Genomic_DNA"/>
</dbReference>
<sequence length="1230" mass="135688">MTQHHVHGPDPSLIGNLAASAATSAVRAEATEAVAQAREVAHAVASDLRVSQARESFMDLELRNLRAQVEALRHENTELRSSRNAALAAAPDSASGQNPNNGSELEQRVREMELHIVSGITPRIDYLEQVAMMMGNIESSISQRITPHLQSLETRLLQVQQQLDHHQTFIQELWAGQPQGSAQPRLPVPAAPGNPSQTDNVMSPTQCHTPIHFRIDTQDDGSDNDQEGQWEMPDAMNDLERRALRTKDLHHLKLPNLPETAAQYRTWRNSVRTAIVAFDQSFEGYLGPWLSEAFTARGKDSLKLAQDSGSFPRFDRIIASILCRQETLKTSFGLKVQAYVEKCEASGENIRGRYILNLIASEYDTNHATSSITTSIELFQLPAPHDTFAGLKLWHDKVTYILSQLSTSQQPPDDMLSQWAYGSLKKHSLMRRVIDRYLEVPAFRTFEYLWEGVELALKESQYDTNAQSIRDDLRKGPTTSPKKPDTKAMPANPKGKGTGTKGATKGDKNPKGGSAAAPKAQPKAKAIAAAVALLAGADAAAASSMVSGNQGFIEFIGDTGAGECLGSPEALARQGMAASASSGGGIRALDDPKPDVPLEAEDPEEAWADESIPLNPVNHLMTHLPKDRRCEVCVQAKLYETPHRRRENQREAIRDARDVEEPSEYLEKVACDHIILRNEPGFRGECYSFVIVDRFTGYAGIFPLKSKTADEVESSFRKFCGRRRPGIVIVGSDRAPEILAAIRALGFNSEPSAPRQAIHNPFAESFIRTLTGMTASVLLQAGLSHEYWPLAHKYLEWSYSITAIANKESTKTCFEKVHGYAFEGFKVPFGALVWIKSEDQMSFEPKGEGALFLGAEITDGMKFKGLYLTWPLQNFLEKSFKQKVVRTLAVPPGPWRFPAKIGKPIEIEQPVQPGYLGDSKDSNVEQDIDWFIAEVEGLGEEMNKAFGVDSVYPAPGAGDGGASKAKASETLAPDSKSKESSSKPRSRAITKLRVAVHGPTKGCQACKEGLYSHTKECRERFNALLDEQEPKIVGHGAKDLTEAPIDGETEPLVGGVEPAEQVEVLEDDHEDSNDVAGLINIAHGSQISRESQELEKGKEVVAAILIDAAEEVLAHEEKGLWMAQLVLALVHKPLSREEINRSPEAKRKLQEEAAEFRKIGVWDENKLYEVDTLISEARKNQQKIHIAEIMGICHIKGAELPESQQQMKARKAERAAAQDLKHICRWRCWA</sequence>
<evidence type="ECO:0000313" key="3">
    <source>
        <dbReference type="EMBL" id="CAL1150529.1"/>
    </source>
</evidence>
<accession>A0A9P1CRV2</accession>
<protein>
    <submittedName>
        <fullName evidence="4">C3H1-type domain-containing protein</fullName>
    </submittedName>
</protein>
<dbReference type="Proteomes" id="UP001152797">
    <property type="component" value="Unassembled WGS sequence"/>
</dbReference>
<evidence type="ECO:0000313" key="2">
    <source>
        <dbReference type="EMBL" id="CAI3997154.1"/>
    </source>
</evidence>
<dbReference type="OrthoDB" id="417617at2759"/>
<dbReference type="SUPFAM" id="SSF53098">
    <property type="entry name" value="Ribonuclease H-like"/>
    <property type="match status" value="1"/>
</dbReference>
<feature type="region of interest" description="Disordered" evidence="1">
    <location>
        <begin position="179"/>
        <end position="202"/>
    </location>
</feature>
<name>A0A9P1CRV2_9DINO</name>
<reference evidence="2" key="1">
    <citation type="submission" date="2022-10" db="EMBL/GenBank/DDBJ databases">
        <authorList>
            <person name="Chen Y."/>
            <person name="Dougan E. K."/>
            <person name="Chan C."/>
            <person name="Rhodes N."/>
            <person name="Thang M."/>
        </authorList>
    </citation>
    <scope>NUCLEOTIDE SEQUENCE</scope>
</reference>
<dbReference type="InterPro" id="IPR036397">
    <property type="entry name" value="RNaseH_sf"/>
</dbReference>
<evidence type="ECO:0000313" key="4">
    <source>
        <dbReference type="EMBL" id="CAL4784466.1"/>
    </source>
</evidence>